<dbReference type="Pfam" id="PF03184">
    <property type="entry name" value="DDE_1"/>
    <property type="match status" value="1"/>
</dbReference>
<name>A0A087UP22_STEMI</name>
<accession>A0A087UP22</accession>
<dbReference type="GO" id="GO:0005634">
    <property type="term" value="C:nucleus"/>
    <property type="evidence" value="ECO:0007669"/>
    <property type="project" value="TreeGrafter"/>
</dbReference>
<dbReference type="STRING" id="407821.A0A087UP22"/>
<proteinExistence type="predicted"/>
<evidence type="ECO:0000313" key="3">
    <source>
        <dbReference type="Proteomes" id="UP000054359"/>
    </source>
</evidence>
<dbReference type="PANTHER" id="PTHR19303:SF73">
    <property type="entry name" value="PROTEIN PDC2"/>
    <property type="match status" value="1"/>
</dbReference>
<dbReference type="PANTHER" id="PTHR19303">
    <property type="entry name" value="TRANSPOSON"/>
    <property type="match status" value="1"/>
</dbReference>
<evidence type="ECO:0000259" key="1">
    <source>
        <dbReference type="Pfam" id="PF03184"/>
    </source>
</evidence>
<reference evidence="2 3" key="1">
    <citation type="submission" date="2013-11" db="EMBL/GenBank/DDBJ databases">
        <title>Genome sequencing of Stegodyphus mimosarum.</title>
        <authorList>
            <person name="Bechsgaard J."/>
        </authorList>
    </citation>
    <scope>NUCLEOTIDE SEQUENCE [LARGE SCALE GENOMIC DNA]</scope>
</reference>
<feature type="non-terminal residue" evidence="2">
    <location>
        <position position="177"/>
    </location>
</feature>
<gene>
    <name evidence="2" type="ORF">X975_01753</name>
</gene>
<dbReference type="OMA" id="RMCKRVI"/>
<feature type="domain" description="DDE-1" evidence="1">
    <location>
        <begin position="55"/>
        <end position="177"/>
    </location>
</feature>
<sequence>MTANWFQSMLPSILEEYEGKDVFNADEAVLFYRCLLSKILSFKGQSCSERKPSKELITVLEGCNSDGSEKLPLFVIGKRLKPQCFKNVRTLLVEYTANKKAWMITDWTTMFTDCIVKLDERFLREKHKVGLIIDNCPAHPNTVLKAIKFIFLPPNTTSVLQPCDQGIIQNMKFFYRK</sequence>
<keyword evidence="3" id="KW-1185">Reference proteome</keyword>
<protein>
    <submittedName>
        <fullName evidence="2">Tigger transposable element-derived protein 4</fullName>
    </submittedName>
</protein>
<dbReference type="InterPro" id="IPR050863">
    <property type="entry name" value="CenT-Element_Derived"/>
</dbReference>
<evidence type="ECO:0000313" key="2">
    <source>
        <dbReference type="EMBL" id="KFM79111.1"/>
    </source>
</evidence>
<dbReference type="Proteomes" id="UP000054359">
    <property type="component" value="Unassembled WGS sequence"/>
</dbReference>
<dbReference type="AlphaFoldDB" id="A0A087UP22"/>
<dbReference type="InterPro" id="IPR004875">
    <property type="entry name" value="DDE_SF_endonuclease_dom"/>
</dbReference>
<dbReference type="GO" id="GO:0003677">
    <property type="term" value="F:DNA binding"/>
    <property type="evidence" value="ECO:0007669"/>
    <property type="project" value="TreeGrafter"/>
</dbReference>
<organism evidence="2 3">
    <name type="scientific">Stegodyphus mimosarum</name>
    <name type="common">African social velvet spider</name>
    <dbReference type="NCBI Taxonomy" id="407821"/>
    <lineage>
        <taxon>Eukaryota</taxon>
        <taxon>Metazoa</taxon>
        <taxon>Ecdysozoa</taxon>
        <taxon>Arthropoda</taxon>
        <taxon>Chelicerata</taxon>
        <taxon>Arachnida</taxon>
        <taxon>Araneae</taxon>
        <taxon>Araneomorphae</taxon>
        <taxon>Entelegynae</taxon>
        <taxon>Eresoidea</taxon>
        <taxon>Eresidae</taxon>
        <taxon>Stegodyphus</taxon>
    </lineage>
</organism>
<dbReference type="EMBL" id="KK120819">
    <property type="protein sequence ID" value="KFM79111.1"/>
    <property type="molecule type" value="Genomic_DNA"/>
</dbReference>
<dbReference type="OrthoDB" id="6430169at2759"/>